<dbReference type="InterPro" id="IPR008984">
    <property type="entry name" value="SMAD_FHA_dom_sf"/>
</dbReference>
<dbReference type="AlphaFoldDB" id="A0A1F6GSK0"/>
<feature type="transmembrane region" description="Helical" evidence="1">
    <location>
        <begin position="147"/>
        <end position="167"/>
    </location>
</feature>
<feature type="transmembrane region" description="Helical" evidence="1">
    <location>
        <begin position="173"/>
        <end position="195"/>
    </location>
</feature>
<feature type="domain" description="YscD cytoplasmic" evidence="2">
    <location>
        <begin position="205"/>
        <end position="292"/>
    </location>
</feature>
<dbReference type="Pfam" id="PF16697">
    <property type="entry name" value="Yop-YscD_cpl"/>
    <property type="match status" value="1"/>
</dbReference>
<proteinExistence type="predicted"/>
<keyword evidence="1" id="KW-0472">Membrane</keyword>
<accession>A0A1F6GSK0</accession>
<protein>
    <recommendedName>
        <fullName evidence="2">YscD cytoplasmic domain-containing protein</fullName>
    </recommendedName>
</protein>
<comment type="caution">
    <text evidence="3">The sequence shown here is derived from an EMBL/GenBank/DDBJ whole genome shotgun (WGS) entry which is preliminary data.</text>
</comment>
<feature type="transmembrane region" description="Helical" evidence="1">
    <location>
        <begin position="33"/>
        <end position="57"/>
    </location>
</feature>
<keyword evidence="1" id="KW-0812">Transmembrane</keyword>
<sequence length="294" mass="31330">MNRLKRKLVYGLIGLLAGLLAWGLSTLALKLVAFFPSFLSLSLSAGFLLGAALGAYFGSLEGLTQSVPQKVRSGIRMGLVLGGAGGIAGFLLGQGFLLYLGDYFLQSAQDLRQWGLPLSKVVGWVVLGLFVGMIEGWRSLSLAKIRVGLFGGALGGLLGGLALELLPLLYPQWAYADLVGLCLLGLMIGMAFALVEAQFSVAVLRLLNGPFKGKEYLLLARTNRVGQAPQAEICLKGYPQVEPQAAKLVVKKGKVQVVGEGKTLKVNDRPPGPEPLSPEDILQVGSAKLIFYYR</sequence>
<evidence type="ECO:0000313" key="4">
    <source>
        <dbReference type="Proteomes" id="UP000177583"/>
    </source>
</evidence>
<dbReference type="Proteomes" id="UP000177583">
    <property type="component" value="Unassembled WGS sequence"/>
</dbReference>
<dbReference type="InterPro" id="IPR032030">
    <property type="entry name" value="YscD_cytoplasmic_dom"/>
</dbReference>
<reference evidence="3 4" key="1">
    <citation type="journal article" date="2016" name="Nat. Commun.">
        <title>Thousands of microbial genomes shed light on interconnected biogeochemical processes in an aquifer system.</title>
        <authorList>
            <person name="Anantharaman K."/>
            <person name="Brown C.T."/>
            <person name="Hug L.A."/>
            <person name="Sharon I."/>
            <person name="Castelle C.J."/>
            <person name="Probst A.J."/>
            <person name="Thomas B.C."/>
            <person name="Singh A."/>
            <person name="Wilkins M.J."/>
            <person name="Karaoz U."/>
            <person name="Brodie E.L."/>
            <person name="Williams K.H."/>
            <person name="Hubbard S.S."/>
            <person name="Banfield J.F."/>
        </authorList>
    </citation>
    <scope>NUCLEOTIDE SEQUENCE [LARGE SCALE GENOMIC DNA]</scope>
</reference>
<name>A0A1F6GSK0_9PROT</name>
<keyword evidence="1" id="KW-1133">Transmembrane helix</keyword>
<feature type="transmembrane region" description="Helical" evidence="1">
    <location>
        <begin position="78"/>
        <end position="101"/>
    </location>
</feature>
<dbReference type="Gene3D" id="2.60.200.20">
    <property type="match status" value="1"/>
</dbReference>
<evidence type="ECO:0000313" key="3">
    <source>
        <dbReference type="EMBL" id="OGH01123.1"/>
    </source>
</evidence>
<dbReference type="SUPFAM" id="SSF49879">
    <property type="entry name" value="SMAD/FHA domain"/>
    <property type="match status" value="1"/>
</dbReference>
<gene>
    <name evidence="3" type="ORF">A2557_02715</name>
</gene>
<evidence type="ECO:0000259" key="2">
    <source>
        <dbReference type="Pfam" id="PF16697"/>
    </source>
</evidence>
<dbReference type="EMBL" id="MFNF01000039">
    <property type="protein sequence ID" value="OGH01123.1"/>
    <property type="molecule type" value="Genomic_DNA"/>
</dbReference>
<feature type="transmembrane region" description="Helical" evidence="1">
    <location>
        <begin position="121"/>
        <end position="140"/>
    </location>
</feature>
<organism evidence="3 4">
    <name type="scientific">Candidatus Lambdaproteobacteria bacterium RIFOXYD2_FULL_56_26</name>
    <dbReference type="NCBI Taxonomy" id="1817773"/>
    <lineage>
        <taxon>Bacteria</taxon>
        <taxon>Pseudomonadati</taxon>
        <taxon>Pseudomonadota</taxon>
        <taxon>Candidatus Lambdaproteobacteria</taxon>
    </lineage>
</organism>
<evidence type="ECO:0000256" key="1">
    <source>
        <dbReference type="SAM" id="Phobius"/>
    </source>
</evidence>